<reference evidence="4" key="1">
    <citation type="journal article" date="2019" name="Int. J. Syst. Evol. Microbiol.">
        <title>The Global Catalogue of Microorganisms (GCM) 10K type strain sequencing project: providing services to taxonomists for standard genome sequencing and annotation.</title>
        <authorList>
            <consortium name="The Broad Institute Genomics Platform"/>
            <consortium name="The Broad Institute Genome Sequencing Center for Infectious Disease"/>
            <person name="Wu L."/>
            <person name="Ma J."/>
        </authorList>
    </citation>
    <scope>NUCLEOTIDE SEQUENCE [LARGE SCALE GENOMIC DNA]</scope>
    <source>
        <strain evidence="4">JCM 10425</strain>
    </source>
</reference>
<feature type="compositionally biased region" description="Low complexity" evidence="1">
    <location>
        <begin position="179"/>
        <end position="192"/>
    </location>
</feature>
<name>A0ABP3EKR1_9ACTN</name>
<keyword evidence="2" id="KW-1133">Transmembrane helix</keyword>
<feature type="compositionally biased region" description="Low complexity" evidence="1">
    <location>
        <begin position="241"/>
        <end position="272"/>
    </location>
</feature>
<organism evidence="3 4">
    <name type="scientific">Cryptosporangium japonicum</name>
    <dbReference type="NCBI Taxonomy" id="80872"/>
    <lineage>
        <taxon>Bacteria</taxon>
        <taxon>Bacillati</taxon>
        <taxon>Actinomycetota</taxon>
        <taxon>Actinomycetes</taxon>
        <taxon>Cryptosporangiales</taxon>
        <taxon>Cryptosporangiaceae</taxon>
        <taxon>Cryptosporangium</taxon>
    </lineage>
</organism>
<dbReference type="Proteomes" id="UP001500967">
    <property type="component" value="Unassembled WGS sequence"/>
</dbReference>
<keyword evidence="2" id="KW-0472">Membrane</keyword>
<accession>A0ABP3EKR1</accession>
<feature type="compositionally biased region" description="Polar residues" evidence="1">
    <location>
        <begin position="326"/>
        <end position="350"/>
    </location>
</feature>
<feature type="transmembrane region" description="Helical" evidence="2">
    <location>
        <begin position="57"/>
        <end position="77"/>
    </location>
</feature>
<sequence length="369" mass="37692">MSSTEAPTPVQAVVERLRGPAAVLLLAVNGVLLLVGLLAIATSSLDVSDALATSRGSFLGLTQVLLPVVAVLLVAVVRPTKDKLAPLVSMIALGELAFSVLLGLITSLSIFAASYSTAGSKFASFLEGIAWVALTAAVAFFVLQVLMAARGAAAPAGAQGGYGAYPGAQGQGYDTGARPAAPYGGQAGYPGQPQQPQPQPGGEWPGQQQPGQDWGQPAQPQPGQDWGQPVPSGQPTQAWNAQPSWPGQQPGQQPGQVQPQSGPPQAGQWSSQVPTSGQPAPFTPPSSGVPYGQPSSGVPYGQQPSSGVPYGYQGQQPGYGSAHQAAPTSGFPQPTSGYPNPGSQETNIVNVNDLLPPDQQQHRGPRHGE</sequence>
<feature type="compositionally biased region" description="Low complexity" evidence="1">
    <location>
        <begin position="200"/>
        <end position="229"/>
    </location>
</feature>
<gene>
    <name evidence="3" type="ORF">GCM10009539_63200</name>
</gene>
<evidence type="ECO:0000313" key="3">
    <source>
        <dbReference type="EMBL" id="GAA0267695.1"/>
    </source>
</evidence>
<evidence type="ECO:0000256" key="1">
    <source>
        <dbReference type="SAM" id="MobiDB-lite"/>
    </source>
</evidence>
<feature type="compositionally biased region" description="Polar residues" evidence="1">
    <location>
        <begin position="231"/>
        <end position="240"/>
    </location>
</feature>
<comment type="caution">
    <text evidence="3">The sequence shown here is derived from an EMBL/GenBank/DDBJ whole genome shotgun (WGS) entry which is preliminary data.</text>
</comment>
<evidence type="ECO:0000256" key="2">
    <source>
        <dbReference type="SAM" id="Phobius"/>
    </source>
</evidence>
<feature type="compositionally biased region" description="Low complexity" evidence="1">
    <location>
        <begin position="305"/>
        <end position="321"/>
    </location>
</feature>
<evidence type="ECO:0000313" key="4">
    <source>
        <dbReference type="Proteomes" id="UP001500967"/>
    </source>
</evidence>
<dbReference type="EMBL" id="BAAAGX010000027">
    <property type="protein sequence ID" value="GAA0267695.1"/>
    <property type="molecule type" value="Genomic_DNA"/>
</dbReference>
<feature type="region of interest" description="Disordered" evidence="1">
    <location>
        <begin position="173"/>
        <end position="369"/>
    </location>
</feature>
<proteinExistence type="predicted"/>
<protein>
    <submittedName>
        <fullName evidence="3">Uncharacterized protein</fullName>
    </submittedName>
</protein>
<feature type="transmembrane region" description="Helical" evidence="2">
    <location>
        <begin position="128"/>
        <end position="149"/>
    </location>
</feature>
<keyword evidence="2" id="KW-0812">Transmembrane</keyword>
<keyword evidence="4" id="KW-1185">Reference proteome</keyword>
<feature type="transmembrane region" description="Helical" evidence="2">
    <location>
        <begin position="84"/>
        <end position="108"/>
    </location>
</feature>
<feature type="transmembrane region" description="Helical" evidence="2">
    <location>
        <begin position="21"/>
        <end position="45"/>
    </location>
</feature>